<proteinExistence type="inferred from homology"/>
<dbReference type="PANTHER" id="PTHR46720:SF3">
    <property type="entry name" value="FAD-BINDING DOMAIN-CONTAINING PROTEIN-RELATED"/>
    <property type="match status" value="1"/>
</dbReference>
<evidence type="ECO:0000313" key="7">
    <source>
        <dbReference type="EMBL" id="KAK2593718.1"/>
    </source>
</evidence>
<protein>
    <recommendedName>
        <fullName evidence="9">FAD-binding domain-containing protein</fullName>
    </recommendedName>
</protein>
<evidence type="ECO:0000313" key="8">
    <source>
        <dbReference type="Proteomes" id="UP001251528"/>
    </source>
</evidence>
<sequence length="396" mass="43072">MDPSPNFHIAIIGSGPIGKLLACSALPHPGITISQHEADVPPLRPSFGYGVGPQTLHTIHVLNPSLGNKLQQKCFTSQTWMHWWHGGPPDCHISDVQVPDGKLFGRVGREELLELLDESAPGTSGASRDIQYGKKLVSVRKIGEHEVELTFHDGTKGYANAVWAADGVNSLCRKKLEVGQVVALVGEYFAQRTCMFIGVKGWHVLIFPIEDGKSINIAAFCVEPELQKLGRDSKVSLEEILGHFPGRNAKVDTLLRLVQSDTPGGCQRLHISHMEQLGSLFNEELSMTLFGDAANTTTPHIAASMSCGVIGCCTFLHEEWNPLIRSGKLAADASHAQIAAAMAEASRRYEKKHLPLAQKLVDISAEQGPLWSGGVTDVATLKARPLFLWCCADDKR</sequence>
<evidence type="ECO:0000256" key="3">
    <source>
        <dbReference type="ARBA" id="ARBA00022630"/>
    </source>
</evidence>
<evidence type="ECO:0000256" key="6">
    <source>
        <dbReference type="ARBA" id="ARBA00023033"/>
    </source>
</evidence>
<reference evidence="7" key="1">
    <citation type="submission" date="2023-06" db="EMBL/GenBank/DDBJ databases">
        <title>Conoideocrella luteorostrata (Hypocreales: Clavicipitaceae), a potential biocontrol fungus for elongate hemlock scale in United States Christmas tree production areas.</title>
        <authorList>
            <person name="Barrett H."/>
            <person name="Lovett B."/>
            <person name="Macias A.M."/>
            <person name="Stajich J.E."/>
            <person name="Kasson M.T."/>
        </authorList>
    </citation>
    <scope>NUCLEOTIDE SEQUENCE</scope>
    <source>
        <strain evidence="7">ARSEF 14590</strain>
    </source>
</reference>
<accession>A0AAJ0CKZ9</accession>
<dbReference type="AlphaFoldDB" id="A0AAJ0CKZ9"/>
<keyword evidence="6" id="KW-0503">Monooxygenase</keyword>
<dbReference type="PANTHER" id="PTHR46720">
    <property type="entry name" value="HYDROXYLASE, PUTATIVE (AFU_ORTHOLOGUE AFUA_3G01460)-RELATED"/>
    <property type="match status" value="1"/>
</dbReference>
<comment type="similarity">
    <text evidence="2">Belongs to the paxM FAD-dependent monooxygenase family.</text>
</comment>
<dbReference type="GO" id="GO:0004497">
    <property type="term" value="F:monooxygenase activity"/>
    <property type="evidence" value="ECO:0007669"/>
    <property type="project" value="UniProtKB-KW"/>
</dbReference>
<comment type="caution">
    <text evidence="7">The sequence shown here is derived from an EMBL/GenBank/DDBJ whole genome shotgun (WGS) entry which is preliminary data.</text>
</comment>
<dbReference type="Proteomes" id="UP001251528">
    <property type="component" value="Unassembled WGS sequence"/>
</dbReference>
<gene>
    <name evidence="7" type="ORF">QQS21_008583</name>
</gene>
<dbReference type="InterPro" id="IPR036188">
    <property type="entry name" value="FAD/NAD-bd_sf"/>
</dbReference>
<dbReference type="InterPro" id="IPR051104">
    <property type="entry name" value="FAD_monoxygenase"/>
</dbReference>
<keyword evidence="3" id="KW-0285">Flavoprotein</keyword>
<dbReference type="EMBL" id="JASWJB010000198">
    <property type="protein sequence ID" value="KAK2593718.1"/>
    <property type="molecule type" value="Genomic_DNA"/>
</dbReference>
<keyword evidence="8" id="KW-1185">Reference proteome</keyword>
<evidence type="ECO:0000256" key="2">
    <source>
        <dbReference type="ARBA" id="ARBA00007992"/>
    </source>
</evidence>
<comment type="cofactor">
    <cofactor evidence="1">
        <name>FAD</name>
        <dbReference type="ChEBI" id="CHEBI:57692"/>
    </cofactor>
</comment>
<evidence type="ECO:0008006" key="9">
    <source>
        <dbReference type="Google" id="ProtNLM"/>
    </source>
</evidence>
<name>A0AAJ0CKZ9_9HYPO</name>
<keyword evidence="4" id="KW-0274">FAD</keyword>
<keyword evidence="5" id="KW-0560">Oxidoreductase</keyword>
<dbReference type="GO" id="GO:0044550">
    <property type="term" value="P:secondary metabolite biosynthetic process"/>
    <property type="evidence" value="ECO:0007669"/>
    <property type="project" value="TreeGrafter"/>
</dbReference>
<evidence type="ECO:0000256" key="1">
    <source>
        <dbReference type="ARBA" id="ARBA00001974"/>
    </source>
</evidence>
<organism evidence="7 8">
    <name type="scientific">Conoideocrella luteorostrata</name>
    <dbReference type="NCBI Taxonomy" id="1105319"/>
    <lineage>
        <taxon>Eukaryota</taxon>
        <taxon>Fungi</taxon>
        <taxon>Dikarya</taxon>
        <taxon>Ascomycota</taxon>
        <taxon>Pezizomycotina</taxon>
        <taxon>Sordariomycetes</taxon>
        <taxon>Hypocreomycetidae</taxon>
        <taxon>Hypocreales</taxon>
        <taxon>Clavicipitaceae</taxon>
        <taxon>Conoideocrella</taxon>
    </lineage>
</organism>
<evidence type="ECO:0000256" key="5">
    <source>
        <dbReference type="ARBA" id="ARBA00023002"/>
    </source>
</evidence>
<dbReference type="SUPFAM" id="SSF51905">
    <property type="entry name" value="FAD/NAD(P)-binding domain"/>
    <property type="match status" value="1"/>
</dbReference>
<evidence type="ECO:0000256" key="4">
    <source>
        <dbReference type="ARBA" id="ARBA00022827"/>
    </source>
</evidence>
<dbReference type="Gene3D" id="3.50.50.60">
    <property type="entry name" value="FAD/NAD(P)-binding domain"/>
    <property type="match status" value="1"/>
</dbReference>